<proteinExistence type="predicted"/>
<evidence type="ECO:0000313" key="1">
    <source>
        <dbReference type="EMBL" id="RMX49525.1"/>
    </source>
</evidence>
<sequence>MDGFIDFNRTWDDPKHGFSNSVDKLLEAIKTLYRPLNYAHFFCSVLQHMPPFPLIPTVLSEISFLVPGMRFLLIVLKIEEEAGGMTIETLNVLFIQISMVFIHVAEHWKDLDSTSAERSAPT</sequence>
<gene>
    <name evidence="1" type="ORF">pdam_00021163</name>
</gene>
<comment type="caution">
    <text evidence="1">The sequence shown here is derived from an EMBL/GenBank/DDBJ whole genome shotgun (WGS) entry which is preliminary data.</text>
</comment>
<accession>A0A3M6U790</accession>
<organism evidence="1 2">
    <name type="scientific">Pocillopora damicornis</name>
    <name type="common">Cauliflower coral</name>
    <name type="synonym">Millepora damicornis</name>
    <dbReference type="NCBI Taxonomy" id="46731"/>
    <lineage>
        <taxon>Eukaryota</taxon>
        <taxon>Metazoa</taxon>
        <taxon>Cnidaria</taxon>
        <taxon>Anthozoa</taxon>
        <taxon>Hexacorallia</taxon>
        <taxon>Scleractinia</taxon>
        <taxon>Astrocoeniina</taxon>
        <taxon>Pocilloporidae</taxon>
        <taxon>Pocillopora</taxon>
    </lineage>
</organism>
<dbReference type="EMBL" id="RCHS01002106">
    <property type="protein sequence ID" value="RMX49525.1"/>
    <property type="molecule type" value="Genomic_DNA"/>
</dbReference>
<protein>
    <submittedName>
        <fullName evidence="1">Uncharacterized protein</fullName>
    </submittedName>
</protein>
<evidence type="ECO:0000313" key="2">
    <source>
        <dbReference type="Proteomes" id="UP000275408"/>
    </source>
</evidence>
<reference evidence="1 2" key="1">
    <citation type="journal article" date="2018" name="Sci. Rep.">
        <title>Comparative analysis of the Pocillopora damicornis genome highlights role of immune system in coral evolution.</title>
        <authorList>
            <person name="Cunning R."/>
            <person name="Bay R.A."/>
            <person name="Gillette P."/>
            <person name="Baker A.C."/>
            <person name="Traylor-Knowles N."/>
        </authorList>
    </citation>
    <scope>NUCLEOTIDE SEQUENCE [LARGE SCALE GENOMIC DNA]</scope>
    <source>
        <strain evidence="1">RSMAS</strain>
        <tissue evidence="1">Whole animal</tissue>
    </source>
</reference>
<dbReference type="Proteomes" id="UP000275408">
    <property type="component" value="Unassembled WGS sequence"/>
</dbReference>
<dbReference type="AlphaFoldDB" id="A0A3M6U790"/>
<keyword evidence="2" id="KW-1185">Reference proteome</keyword>
<name>A0A3M6U790_POCDA</name>